<geneLocation type="plasmid" evidence="1">
    <name>pP5571-MDR</name>
</geneLocation>
<name>A0A223LLG6_CITFR</name>
<proteinExistence type="predicted"/>
<sequence length="38" mass="4504">MLRYGNYCSVGKIQNRVSLKLQKTGQKNFFQLIFINRP</sequence>
<organism evidence="1">
    <name type="scientific">Citrobacter freundii</name>
    <dbReference type="NCBI Taxonomy" id="546"/>
    <lineage>
        <taxon>Bacteria</taxon>
        <taxon>Pseudomonadati</taxon>
        <taxon>Pseudomonadota</taxon>
        <taxon>Gammaproteobacteria</taxon>
        <taxon>Enterobacterales</taxon>
        <taxon>Enterobacteriaceae</taxon>
        <taxon>Citrobacter</taxon>
        <taxon>Citrobacter freundii complex</taxon>
    </lineage>
</organism>
<dbReference type="EMBL" id="MF156715">
    <property type="protein sequence ID" value="ASU04807.1"/>
    <property type="molecule type" value="Genomic_DNA"/>
</dbReference>
<protein>
    <submittedName>
        <fullName evidence="1">Uncharacterized protein</fullName>
    </submittedName>
</protein>
<keyword evidence="1" id="KW-0614">Plasmid</keyword>
<evidence type="ECO:0000313" key="1">
    <source>
        <dbReference type="EMBL" id="ASU04807.1"/>
    </source>
</evidence>
<dbReference type="AlphaFoldDB" id="A0A223LLG6"/>
<accession>A0A223LLG6</accession>
<reference evidence="1" key="1">
    <citation type="submission" date="2017-05" db="EMBL/GenBank/DDBJ databases">
        <title>Complete sequence of pP5571-MDR.</title>
        <authorList>
            <person name="Li P."/>
            <person name="Feng J."/>
            <person name="Zeng L."/>
            <person name="Jiang X."/>
            <person name="Zhan Z."/>
            <person name="Luo W."/>
            <person name="Wang J."/>
            <person name="Zhou D."/>
        </authorList>
    </citation>
    <scope>NUCLEOTIDE SEQUENCE</scope>
    <source>
        <strain evidence="1">P5571</strain>
        <plasmid evidence="1">pP5571-MDR</plasmid>
    </source>
</reference>